<dbReference type="InterPro" id="IPR051239">
    <property type="entry name" value="2'-dNMP_N-hydrolase"/>
</dbReference>
<dbReference type="PANTHER" id="PTHR15364">
    <property type="entry name" value="2'-DEOXYNUCLEOSIDE 5'-PHOSPHATE N-HYDROLASE 1"/>
    <property type="match status" value="1"/>
</dbReference>
<evidence type="ECO:0000256" key="1">
    <source>
        <dbReference type="ARBA" id="ARBA00011407"/>
    </source>
</evidence>
<dbReference type="GO" id="GO:0005634">
    <property type="term" value="C:nucleus"/>
    <property type="evidence" value="ECO:0007669"/>
    <property type="project" value="TreeGrafter"/>
</dbReference>
<dbReference type="Gene3D" id="3.40.50.450">
    <property type="match status" value="1"/>
</dbReference>
<dbReference type="PANTHER" id="PTHR15364:SF0">
    <property type="entry name" value="2'-DEOXYNUCLEOSIDE 5'-PHOSPHATE N-HYDROLASE 1"/>
    <property type="match status" value="1"/>
</dbReference>
<evidence type="ECO:0000256" key="5">
    <source>
        <dbReference type="ARBA" id="ARBA00044133"/>
    </source>
</evidence>
<dbReference type="GO" id="GO:1901135">
    <property type="term" value="P:carbohydrate derivative metabolic process"/>
    <property type="evidence" value="ECO:0007669"/>
    <property type="project" value="UniProtKB-ARBA"/>
</dbReference>
<dbReference type="FunFam" id="3.40.50.450:FF:000019">
    <property type="entry name" value="2'-deoxynucleoside 5'-phosphate N-hydrolase 1"/>
    <property type="match status" value="1"/>
</dbReference>
<evidence type="ECO:0000313" key="7">
    <source>
        <dbReference type="EMBL" id="SVC17001.1"/>
    </source>
</evidence>
<evidence type="ECO:0000256" key="3">
    <source>
        <dbReference type="ARBA" id="ARBA00023080"/>
    </source>
</evidence>
<gene>
    <name evidence="7" type="ORF">METZ01_LOCUS269855</name>
</gene>
<keyword evidence="2" id="KW-0378">Hydrolase</keyword>
<evidence type="ECO:0000256" key="4">
    <source>
        <dbReference type="ARBA" id="ARBA00023295"/>
    </source>
</evidence>
<comment type="catalytic activity">
    <reaction evidence="6">
        <text>5-hydroxymethyl-dUMP + H2O = 5-hydroxymethyluracil + 2-deoxy-D-ribose 5-phosphate</text>
        <dbReference type="Rhea" id="RHEA:77099"/>
        <dbReference type="ChEBI" id="CHEBI:15377"/>
        <dbReference type="ChEBI" id="CHEBI:16964"/>
        <dbReference type="ChEBI" id="CHEBI:62877"/>
        <dbReference type="ChEBI" id="CHEBI:90409"/>
    </reaction>
    <physiologicalReaction direction="left-to-right" evidence="6">
        <dbReference type="Rhea" id="RHEA:77100"/>
    </physiologicalReaction>
</comment>
<dbReference type="HAMAP" id="MF_03036">
    <property type="entry name" value="Nuc_phosphate_hydrolase"/>
    <property type="match status" value="1"/>
</dbReference>
<keyword evidence="3" id="KW-0546">Nucleotide metabolism</keyword>
<reference evidence="7" key="1">
    <citation type="submission" date="2018-05" db="EMBL/GenBank/DDBJ databases">
        <authorList>
            <person name="Lanie J.A."/>
            <person name="Ng W.-L."/>
            <person name="Kazmierczak K.M."/>
            <person name="Andrzejewski T.M."/>
            <person name="Davidsen T.M."/>
            <person name="Wayne K.J."/>
            <person name="Tettelin H."/>
            <person name="Glass J.I."/>
            <person name="Rusch D."/>
            <person name="Podicherti R."/>
            <person name="Tsui H.-C.T."/>
            <person name="Winkler M.E."/>
        </authorList>
    </citation>
    <scope>NUCLEOTIDE SEQUENCE</scope>
</reference>
<keyword evidence="4" id="KW-0326">Glycosidase</keyword>
<dbReference type="InterPro" id="IPR028607">
    <property type="entry name" value="DNPH1"/>
</dbReference>
<name>A0A382K2U9_9ZZZZ</name>
<sequence>MKIYFAGSIRGGRNDVSLYKQIIDYISNYGEVLTEHVGDASLSKLGEKGNKDKYIYDRDLQWLESADVVIAEVTTPSLGVGYELGIADKLNKPVLCLFREQDGKKLSAMLTGNDSFKCRFYNNFKEIQSIIDDFLS</sequence>
<dbReference type="Pfam" id="PF05014">
    <property type="entry name" value="Nuc_deoxyrib_tr"/>
    <property type="match status" value="1"/>
</dbReference>
<dbReference type="EMBL" id="UINC01077148">
    <property type="protein sequence ID" value="SVC17001.1"/>
    <property type="molecule type" value="Genomic_DNA"/>
</dbReference>
<evidence type="ECO:0000256" key="6">
    <source>
        <dbReference type="ARBA" id="ARBA00047460"/>
    </source>
</evidence>
<dbReference type="GO" id="GO:0009159">
    <property type="term" value="P:deoxyribonucleoside monophosphate catabolic process"/>
    <property type="evidence" value="ECO:0007669"/>
    <property type="project" value="InterPro"/>
</dbReference>
<dbReference type="AlphaFoldDB" id="A0A382K2U9"/>
<protein>
    <recommendedName>
        <fullName evidence="5">5-hydroxymethyl-dUMP N-hydrolase</fullName>
    </recommendedName>
</protein>
<comment type="subunit">
    <text evidence="1">Monomer and homodimer.</text>
</comment>
<dbReference type="GO" id="GO:0070694">
    <property type="term" value="F:5-hydroxymethyl-dUMP N-hydrolase activity"/>
    <property type="evidence" value="ECO:0007669"/>
    <property type="project" value="InterPro"/>
</dbReference>
<evidence type="ECO:0000256" key="2">
    <source>
        <dbReference type="ARBA" id="ARBA00022801"/>
    </source>
</evidence>
<organism evidence="7">
    <name type="scientific">marine metagenome</name>
    <dbReference type="NCBI Taxonomy" id="408172"/>
    <lineage>
        <taxon>unclassified sequences</taxon>
        <taxon>metagenomes</taxon>
        <taxon>ecological metagenomes</taxon>
    </lineage>
</organism>
<proteinExistence type="inferred from homology"/>
<dbReference type="GO" id="GO:0042802">
    <property type="term" value="F:identical protein binding"/>
    <property type="evidence" value="ECO:0007669"/>
    <property type="project" value="UniProtKB-ARBA"/>
</dbReference>
<dbReference type="InterPro" id="IPR007710">
    <property type="entry name" value="Nucleoside_deoxyribTrfase"/>
</dbReference>
<dbReference type="GO" id="GO:0006163">
    <property type="term" value="P:purine nucleotide metabolic process"/>
    <property type="evidence" value="ECO:0007669"/>
    <property type="project" value="UniProtKB-ARBA"/>
</dbReference>
<dbReference type="SUPFAM" id="SSF52309">
    <property type="entry name" value="N-(deoxy)ribosyltransferase-like"/>
    <property type="match status" value="1"/>
</dbReference>
<accession>A0A382K2U9</accession>